<evidence type="ECO:0000313" key="2">
    <source>
        <dbReference type="Proteomes" id="UP000002630"/>
    </source>
</evidence>
<dbReference type="InParanoid" id="D7FZR5"/>
<protein>
    <submittedName>
        <fullName evidence="1">Uncharacterized protein</fullName>
    </submittedName>
</protein>
<dbReference type="AlphaFoldDB" id="D7FZR5"/>
<reference evidence="1 2" key="1">
    <citation type="journal article" date="2010" name="Nature">
        <title>The Ectocarpus genome and the independent evolution of multicellularity in brown algae.</title>
        <authorList>
            <person name="Cock J.M."/>
            <person name="Sterck L."/>
            <person name="Rouze P."/>
            <person name="Scornet D."/>
            <person name="Allen A.E."/>
            <person name="Amoutzias G."/>
            <person name="Anthouard V."/>
            <person name="Artiguenave F."/>
            <person name="Aury J.M."/>
            <person name="Badger J.H."/>
            <person name="Beszteri B."/>
            <person name="Billiau K."/>
            <person name="Bonnet E."/>
            <person name="Bothwell J.H."/>
            <person name="Bowler C."/>
            <person name="Boyen C."/>
            <person name="Brownlee C."/>
            <person name="Carrano C.J."/>
            <person name="Charrier B."/>
            <person name="Cho G.Y."/>
            <person name="Coelho S.M."/>
            <person name="Collen J."/>
            <person name="Corre E."/>
            <person name="Da Silva C."/>
            <person name="Delage L."/>
            <person name="Delaroque N."/>
            <person name="Dittami S.M."/>
            <person name="Doulbeau S."/>
            <person name="Elias M."/>
            <person name="Farnham G."/>
            <person name="Gachon C.M."/>
            <person name="Gschloessl B."/>
            <person name="Heesch S."/>
            <person name="Jabbari K."/>
            <person name="Jubin C."/>
            <person name="Kawai H."/>
            <person name="Kimura K."/>
            <person name="Kloareg B."/>
            <person name="Kupper F.C."/>
            <person name="Lang D."/>
            <person name="Le Bail A."/>
            <person name="Leblanc C."/>
            <person name="Lerouge P."/>
            <person name="Lohr M."/>
            <person name="Lopez P.J."/>
            <person name="Martens C."/>
            <person name="Maumus F."/>
            <person name="Michel G."/>
            <person name="Miranda-Saavedra D."/>
            <person name="Morales J."/>
            <person name="Moreau H."/>
            <person name="Motomura T."/>
            <person name="Nagasato C."/>
            <person name="Napoli C.A."/>
            <person name="Nelson D.R."/>
            <person name="Nyvall-Collen P."/>
            <person name="Peters A.F."/>
            <person name="Pommier C."/>
            <person name="Potin P."/>
            <person name="Poulain J."/>
            <person name="Quesneville H."/>
            <person name="Read B."/>
            <person name="Rensing S.A."/>
            <person name="Ritter A."/>
            <person name="Rousvoal S."/>
            <person name="Samanta M."/>
            <person name="Samson G."/>
            <person name="Schroeder D.C."/>
            <person name="Segurens B."/>
            <person name="Strittmatter M."/>
            <person name="Tonon T."/>
            <person name="Tregear J.W."/>
            <person name="Valentin K."/>
            <person name="von Dassow P."/>
            <person name="Yamagishi T."/>
            <person name="Van de Peer Y."/>
            <person name="Wincker P."/>
        </authorList>
    </citation>
    <scope>NUCLEOTIDE SEQUENCE [LARGE SCALE GENOMIC DNA]</scope>
    <source>
        <strain evidence="2">Ec32 / CCAP1310/4</strain>
    </source>
</reference>
<sequence>MRPRTSNNQVRAFVDDAGIANQFPALNEPYKKHEQRVCMDGAERATRRG</sequence>
<dbReference type="Proteomes" id="UP000002630">
    <property type="component" value="Linkage Group LG11"/>
</dbReference>
<evidence type="ECO:0000313" key="1">
    <source>
        <dbReference type="EMBL" id="CBJ32872.1"/>
    </source>
</evidence>
<proteinExistence type="predicted"/>
<organism evidence="1 2">
    <name type="scientific">Ectocarpus siliculosus</name>
    <name type="common">Brown alga</name>
    <name type="synonym">Conferva siliculosa</name>
    <dbReference type="NCBI Taxonomy" id="2880"/>
    <lineage>
        <taxon>Eukaryota</taxon>
        <taxon>Sar</taxon>
        <taxon>Stramenopiles</taxon>
        <taxon>Ochrophyta</taxon>
        <taxon>PX clade</taxon>
        <taxon>Phaeophyceae</taxon>
        <taxon>Ectocarpales</taxon>
        <taxon>Ectocarpaceae</taxon>
        <taxon>Ectocarpus</taxon>
    </lineage>
</organism>
<gene>
    <name evidence="1" type="ORF">Esi_0383_0011</name>
</gene>
<keyword evidence="2" id="KW-1185">Reference proteome</keyword>
<accession>D7FZR5</accession>
<dbReference type="EMBL" id="FN649736">
    <property type="protein sequence ID" value="CBJ32872.1"/>
    <property type="molecule type" value="Genomic_DNA"/>
</dbReference>
<dbReference type="EMBL" id="FN648579">
    <property type="protein sequence ID" value="CBJ32872.1"/>
    <property type="molecule type" value="Genomic_DNA"/>
</dbReference>
<name>D7FZR5_ECTSI</name>